<sequence>MGQHAPPVLGARALYGGWLSMLIRLALALALTLLSSCAQLSKDESPDASRDGSPRGMIALGEIDLGRSQERHFEIPTLDAGARFVLGLHVTSGSCESLSSGRGLAVRVVDEIGRIVVDEDRPMRDFQWSRGRDECVPAFGYLRGQMRSVQIGSAGDVCNEPIYSGVDHGYGTYFVARNGARYTATVRLHGSASLAKDQHPEPQLALVALAFDGRHENRRCLKDP</sequence>
<reference evidence="1 2" key="1">
    <citation type="submission" date="2020-04" db="EMBL/GenBank/DDBJ databases">
        <title>Usitatibacter rugosus gen. nov., sp. nov. and Usitatibacter palustris sp. nov., novel members of Usitatibacteraceae fam. nov. within the order Nitrosomonadales isolated from soil.</title>
        <authorList>
            <person name="Huber K.J."/>
            <person name="Neumann-Schaal M."/>
            <person name="Geppert A."/>
            <person name="Luckner M."/>
            <person name="Wanner G."/>
            <person name="Overmann J."/>
        </authorList>
    </citation>
    <scope>NUCLEOTIDE SEQUENCE [LARGE SCALE GENOMIC DNA]</scope>
    <source>
        <strain evidence="1 2">Swamp67</strain>
    </source>
</reference>
<dbReference type="AlphaFoldDB" id="A0A6M4H1Y8"/>
<organism evidence="1 2">
    <name type="scientific">Usitatibacter palustris</name>
    <dbReference type="NCBI Taxonomy" id="2732487"/>
    <lineage>
        <taxon>Bacteria</taxon>
        <taxon>Pseudomonadati</taxon>
        <taxon>Pseudomonadota</taxon>
        <taxon>Betaproteobacteria</taxon>
        <taxon>Nitrosomonadales</taxon>
        <taxon>Usitatibacteraceae</taxon>
        <taxon>Usitatibacter</taxon>
    </lineage>
</organism>
<accession>A0A6M4H1Y8</accession>
<protein>
    <submittedName>
        <fullName evidence="1">Uncharacterized protein</fullName>
    </submittedName>
</protein>
<keyword evidence="2" id="KW-1185">Reference proteome</keyword>
<proteinExistence type="predicted"/>
<dbReference type="InParanoid" id="A0A6M4H1Y8"/>
<dbReference type="KEGG" id="upl:DSM104440_00125"/>
<evidence type="ECO:0000313" key="1">
    <source>
        <dbReference type="EMBL" id="QJR13342.1"/>
    </source>
</evidence>
<evidence type="ECO:0000313" key="2">
    <source>
        <dbReference type="Proteomes" id="UP000503096"/>
    </source>
</evidence>
<gene>
    <name evidence="1" type="ORF">DSM104440_00125</name>
</gene>
<dbReference type="Proteomes" id="UP000503096">
    <property type="component" value="Chromosome"/>
</dbReference>
<name>A0A6M4H1Y8_9PROT</name>
<dbReference type="EMBL" id="CP053073">
    <property type="protein sequence ID" value="QJR13342.1"/>
    <property type="molecule type" value="Genomic_DNA"/>
</dbReference>